<dbReference type="PANTHER" id="PTHR38599:SF1">
    <property type="entry name" value="CUPIN DOMAIN PROTEIN (AFU_ORTHOLOGUE AFUA_3G13620)"/>
    <property type="match status" value="1"/>
</dbReference>
<name>A0ABM6SJG1_9ACTN</name>
<dbReference type="Gene3D" id="2.60.120.10">
    <property type="entry name" value="Jelly Rolls"/>
    <property type="match status" value="1"/>
</dbReference>
<dbReference type="SUPFAM" id="SSF51182">
    <property type="entry name" value="RmlC-like cupins"/>
    <property type="match status" value="1"/>
</dbReference>
<proteinExistence type="predicted"/>
<dbReference type="InterPro" id="IPR014710">
    <property type="entry name" value="RmlC-like_jellyroll"/>
</dbReference>
<evidence type="ECO:0000256" key="1">
    <source>
        <dbReference type="SAM" id="MobiDB-lite"/>
    </source>
</evidence>
<feature type="compositionally biased region" description="Pro residues" evidence="1">
    <location>
        <begin position="49"/>
        <end position="59"/>
    </location>
</feature>
<feature type="region of interest" description="Disordered" evidence="1">
    <location>
        <begin position="38"/>
        <end position="60"/>
    </location>
</feature>
<evidence type="ECO:0000256" key="2">
    <source>
        <dbReference type="SAM" id="SignalP"/>
    </source>
</evidence>
<dbReference type="Proteomes" id="UP000238413">
    <property type="component" value="Chromosome"/>
</dbReference>
<dbReference type="PANTHER" id="PTHR38599">
    <property type="entry name" value="CUPIN DOMAIN PROTEIN (AFU_ORTHOLOGUE AFUA_3G13620)"/>
    <property type="match status" value="1"/>
</dbReference>
<keyword evidence="5" id="KW-1185">Reference proteome</keyword>
<evidence type="ECO:0000259" key="3">
    <source>
        <dbReference type="Pfam" id="PF07883"/>
    </source>
</evidence>
<evidence type="ECO:0000313" key="4">
    <source>
        <dbReference type="EMBL" id="AVH54781.1"/>
    </source>
</evidence>
<dbReference type="Pfam" id="PF07883">
    <property type="entry name" value="Cupin_2"/>
    <property type="match status" value="1"/>
</dbReference>
<accession>A0ABM6SJG1</accession>
<keyword evidence="2" id="KW-0732">Signal</keyword>
<dbReference type="EMBL" id="CP026652">
    <property type="protein sequence ID" value="AVH54781.1"/>
    <property type="molecule type" value="Genomic_DNA"/>
</dbReference>
<reference evidence="4 5" key="1">
    <citation type="submission" date="2018-02" db="EMBL/GenBank/DDBJ databases">
        <title>Complete genome sequence of Streptomyces dengpaensis, the producer of angucyclines.</title>
        <authorList>
            <person name="Yumei L."/>
        </authorList>
    </citation>
    <scope>NUCLEOTIDE SEQUENCE [LARGE SCALE GENOMIC DNA]</scope>
    <source>
        <strain evidence="4 5">XZHG99</strain>
    </source>
</reference>
<gene>
    <name evidence="4" type="ORF">C4B68_01985</name>
</gene>
<feature type="signal peptide" evidence="2">
    <location>
        <begin position="1"/>
        <end position="25"/>
    </location>
</feature>
<organism evidence="4 5">
    <name type="scientific">Streptomyces dengpaensis</name>
    <dbReference type="NCBI Taxonomy" id="2049881"/>
    <lineage>
        <taxon>Bacteria</taxon>
        <taxon>Bacillati</taxon>
        <taxon>Actinomycetota</taxon>
        <taxon>Actinomycetes</taxon>
        <taxon>Kitasatosporales</taxon>
        <taxon>Streptomycetaceae</taxon>
        <taxon>Streptomyces</taxon>
    </lineage>
</organism>
<feature type="domain" description="Cupin type-2" evidence="3">
    <location>
        <begin position="83"/>
        <end position="154"/>
    </location>
</feature>
<sequence>MIKTRRALRCLAAGMVAATAAFVPAAGGATAAEPSAAKAAVSGNAQPSPTTPPTPPTPPSETVKVLLEQELPNVRGKTFTSEVVDFPPSARAVPHRHGEAFVYAYVLEGTVRSQLDNEPVRTYRVGEHWVEPPNSFHALTENASSTERAKLLAVIVSNTGDPTKVDEPKPTE</sequence>
<dbReference type="InterPro" id="IPR011051">
    <property type="entry name" value="RmlC_Cupin_sf"/>
</dbReference>
<dbReference type="InterPro" id="IPR013096">
    <property type="entry name" value="Cupin_2"/>
</dbReference>
<evidence type="ECO:0000313" key="5">
    <source>
        <dbReference type="Proteomes" id="UP000238413"/>
    </source>
</evidence>
<feature type="chain" id="PRO_5047200139" evidence="2">
    <location>
        <begin position="26"/>
        <end position="172"/>
    </location>
</feature>
<protein>
    <submittedName>
        <fullName evidence="4">Cupin domain-containing protein</fullName>
    </submittedName>
</protein>
<dbReference type="CDD" id="cd02234">
    <property type="entry name" value="cupin_BLR7677-like"/>
    <property type="match status" value="1"/>
</dbReference>